<feature type="compositionally biased region" description="Low complexity" evidence="1">
    <location>
        <begin position="344"/>
        <end position="356"/>
    </location>
</feature>
<feature type="compositionally biased region" description="Polar residues" evidence="1">
    <location>
        <begin position="484"/>
        <end position="495"/>
    </location>
</feature>
<gene>
    <name evidence="3" type="ORF">TWF694_011826</name>
</gene>
<accession>A0AAV9X9B5</accession>
<dbReference type="Proteomes" id="UP001365542">
    <property type="component" value="Unassembled WGS sequence"/>
</dbReference>
<proteinExistence type="predicted"/>
<feature type="region of interest" description="Disordered" evidence="1">
    <location>
        <begin position="153"/>
        <end position="236"/>
    </location>
</feature>
<dbReference type="EMBL" id="JAVHJO010000009">
    <property type="protein sequence ID" value="KAK6537652.1"/>
    <property type="molecule type" value="Genomic_DNA"/>
</dbReference>
<reference evidence="3 4" key="1">
    <citation type="submission" date="2019-10" db="EMBL/GenBank/DDBJ databases">
        <authorList>
            <person name="Palmer J.M."/>
        </authorList>
    </citation>
    <scope>NUCLEOTIDE SEQUENCE [LARGE SCALE GENOMIC DNA]</scope>
    <source>
        <strain evidence="3 4">TWF694</strain>
    </source>
</reference>
<dbReference type="PANTHER" id="PTHR36223">
    <property type="entry name" value="BETA-LACTAMASE-TYPE TRANSPEPTIDASE FOLD DOMAIN CONTAINING PROTEIN"/>
    <property type="match status" value="1"/>
</dbReference>
<dbReference type="Pfam" id="PF25534">
    <property type="entry name" value="DUF7918"/>
    <property type="match status" value="1"/>
</dbReference>
<protein>
    <recommendedName>
        <fullName evidence="2">DUF7918 domain-containing protein</fullName>
    </recommendedName>
</protein>
<name>A0AAV9X9B5_9PEZI</name>
<feature type="region of interest" description="Disordered" evidence="1">
    <location>
        <begin position="374"/>
        <end position="495"/>
    </location>
</feature>
<dbReference type="PANTHER" id="PTHR36223:SF5">
    <property type="entry name" value="BETA-LACTAMASE-TYPE TRANSPEPTIDASE FOLD DOMAIN CONTAINING PROTEIN"/>
    <property type="match status" value="1"/>
</dbReference>
<feature type="region of interest" description="Disordered" evidence="1">
    <location>
        <begin position="518"/>
        <end position="548"/>
    </location>
</feature>
<evidence type="ECO:0000259" key="2">
    <source>
        <dbReference type="Pfam" id="PF25534"/>
    </source>
</evidence>
<comment type="caution">
    <text evidence="3">The sequence shown here is derived from an EMBL/GenBank/DDBJ whole genome shotgun (WGS) entry which is preliminary data.</text>
</comment>
<feature type="compositionally biased region" description="Basic and acidic residues" evidence="1">
    <location>
        <begin position="438"/>
        <end position="447"/>
    </location>
</feature>
<evidence type="ECO:0000313" key="3">
    <source>
        <dbReference type="EMBL" id="KAK6537652.1"/>
    </source>
</evidence>
<feature type="compositionally biased region" description="Polar residues" evidence="1">
    <location>
        <begin position="459"/>
        <end position="475"/>
    </location>
</feature>
<feature type="region of interest" description="Disordered" evidence="1">
    <location>
        <begin position="35"/>
        <end position="63"/>
    </location>
</feature>
<evidence type="ECO:0000256" key="1">
    <source>
        <dbReference type="SAM" id="MobiDB-lite"/>
    </source>
</evidence>
<keyword evidence="4" id="KW-1185">Reference proteome</keyword>
<feature type="compositionally biased region" description="Basic residues" evidence="1">
    <location>
        <begin position="401"/>
        <end position="410"/>
    </location>
</feature>
<feature type="domain" description="DUF7918" evidence="2">
    <location>
        <begin position="220"/>
        <end position="341"/>
    </location>
</feature>
<feature type="region of interest" description="Disordered" evidence="1">
    <location>
        <begin position="338"/>
        <end position="361"/>
    </location>
</feature>
<feature type="compositionally biased region" description="Polar residues" evidence="1">
    <location>
        <begin position="422"/>
        <end position="437"/>
    </location>
</feature>
<evidence type="ECO:0000313" key="4">
    <source>
        <dbReference type="Proteomes" id="UP001365542"/>
    </source>
</evidence>
<dbReference type="InterPro" id="IPR057678">
    <property type="entry name" value="DUF7918"/>
</dbReference>
<organism evidence="3 4">
    <name type="scientific">Orbilia ellipsospora</name>
    <dbReference type="NCBI Taxonomy" id="2528407"/>
    <lineage>
        <taxon>Eukaryota</taxon>
        <taxon>Fungi</taxon>
        <taxon>Dikarya</taxon>
        <taxon>Ascomycota</taxon>
        <taxon>Pezizomycotina</taxon>
        <taxon>Orbiliomycetes</taxon>
        <taxon>Orbiliales</taxon>
        <taxon>Orbiliaceae</taxon>
        <taxon>Orbilia</taxon>
    </lineage>
</organism>
<feature type="compositionally biased region" description="Polar residues" evidence="1">
    <location>
        <begin position="177"/>
        <end position="199"/>
    </location>
</feature>
<dbReference type="AlphaFoldDB" id="A0AAV9X9B5"/>
<sequence>MPTHKGVTITVHTPNGPLPEYKSHTRRSITTAYIAVPSGDGPAPSKRPPGPVAPKNTFPPSAPPNSFAISISISSEDYKPLTDNPQEHLAAYLFLDGKEEEAAAMLTRRRDTWISSRWCAMEDGSIGEKAFMWREVGLETFLGGLDLSREEKEAAFRSNSGENSPKPGKSTRRSGRRNTTAGTSTRTSQSRSPKSSNRRQPSDDGEIEMEDTPPRSASPSDNDDDEDTAPPAQITNTVGQIKLKLYRVLADGAPKYGVFEPKKDEEDGMVHEDDAIAEPFSAAKAEVSHTTGFAPAQKVDKDLIWSQTVTCLDPLSSPWATFIIFYRGDRQLRKMGVIPPSPSLSPNLSPISPLSPGGLGRKRQSLRLEDMVKNLGKLPPPSTQSGFLGFRDSNGDTPDRKKPKKGLKKIRQLDSDNETDSESVNGKAQKTGAQNSEEAAKIEEGIRKMKLKRGRATTPVPQTESASQPVESLSNWEWDPKFNTPPQQISGNTRNGIHRRAKSAAGLLQQMLGDEEDDAADFNPDLASPNKKIKRKETASIEAQAGFV</sequence>